<sequence>MFQAGSSIGGLFNLTVTPLNHVELFAKPTRGVFIIKCAKKLHFYTKNGGHFTPTIFYNKIVQFLYNYYPLFNSENILFFKI</sequence>
<dbReference type="EMBL" id="CP018154">
    <property type="protein sequence ID" value="APG62192.1"/>
    <property type="molecule type" value="Genomic_DNA"/>
</dbReference>
<dbReference type="AlphaFoldDB" id="A0A1L3JAN8"/>
<keyword evidence="2" id="KW-1185">Reference proteome</keyword>
<dbReference type="KEGG" id="sphl:LPB140_04525"/>
<evidence type="ECO:0000313" key="2">
    <source>
        <dbReference type="Proteomes" id="UP000242561"/>
    </source>
</evidence>
<name>A0A1L3JAN8_9SPHN</name>
<reference evidence="1 2" key="1">
    <citation type="submission" date="2016-11" db="EMBL/GenBank/DDBJ databases">
        <title>Sphingorhabdus sp. LPB0140, isolated from marine environment.</title>
        <authorList>
            <person name="Kim E."/>
            <person name="Yi H."/>
        </authorList>
    </citation>
    <scope>NUCLEOTIDE SEQUENCE [LARGE SCALE GENOMIC DNA]</scope>
    <source>
        <strain evidence="1 2">LPB0140</strain>
    </source>
</reference>
<dbReference type="Proteomes" id="UP000242561">
    <property type="component" value="Chromosome"/>
</dbReference>
<proteinExistence type="predicted"/>
<evidence type="ECO:0000313" key="1">
    <source>
        <dbReference type="EMBL" id="APG62192.1"/>
    </source>
</evidence>
<accession>A0A1L3JAN8</accession>
<organism evidence="1 2">
    <name type="scientific">Sphingorhabdus lutea</name>
    <dbReference type="NCBI Taxonomy" id="1913578"/>
    <lineage>
        <taxon>Bacteria</taxon>
        <taxon>Pseudomonadati</taxon>
        <taxon>Pseudomonadota</taxon>
        <taxon>Alphaproteobacteria</taxon>
        <taxon>Sphingomonadales</taxon>
        <taxon>Sphingomonadaceae</taxon>
        <taxon>Sphingorhabdus</taxon>
    </lineage>
</organism>
<protein>
    <submittedName>
        <fullName evidence="1">Uncharacterized protein</fullName>
    </submittedName>
</protein>
<gene>
    <name evidence="1" type="ORF">LPB140_04525</name>
</gene>